<gene>
    <name evidence="2" type="ORF">PCOR1329_LOCUS51542</name>
</gene>
<reference evidence="2" key="1">
    <citation type="submission" date="2023-10" db="EMBL/GenBank/DDBJ databases">
        <authorList>
            <person name="Chen Y."/>
            <person name="Shah S."/>
            <person name="Dougan E. K."/>
            <person name="Thang M."/>
            <person name="Chan C."/>
        </authorList>
    </citation>
    <scope>NUCLEOTIDE SEQUENCE [LARGE SCALE GENOMIC DNA]</scope>
</reference>
<evidence type="ECO:0000313" key="2">
    <source>
        <dbReference type="EMBL" id="CAK0863367.1"/>
    </source>
</evidence>
<sequence length="142" mass="15058">MLREERRQRAEARGLRERWALERRQARRVRSGLRLAAAAERAERSIARLLTSWARAPSQESPTSAAAEATGSNARGVGCSRERGECARRARGRAADSGPSVEAAAAARRAEVPGSSGARAAAARGPLATRRDRAAGSSSPLS</sequence>
<protein>
    <submittedName>
        <fullName evidence="2">Uncharacterized protein</fullName>
    </submittedName>
</protein>
<keyword evidence="3" id="KW-1185">Reference proteome</keyword>
<organism evidence="2 3">
    <name type="scientific">Prorocentrum cordatum</name>
    <dbReference type="NCBI Taxonomy" id="2364126"/>
    <lineage>
        <taxon>Eukaryota</taxon>
        <taxon>Sar</taxon>
        <taxon>Alveolata</taxon>
        <taxon>Dinophyceae</taxon>
        <taxon>Prorocentrales</taxon>
        <taxon>Prorocentraceae</taxon>
        <taxon>Prorocentrum</taxon>
    </lineage>
</organism>
<dbReference type="EMBL" id="CAUYUJ010016255">
    <property type="protein sequence ID" value="CAK0863367.1"/>
    <property type="molecule type" value="Genomic_DNA"/>
</dbReference>
<proteinExistence type="predicted"/>
<comment type="caution">
    <text evidence="2">The sequence shown here is derived from an EMBL/GenBank/DDBJ whole genome shotgun (WGS) entry which is preliminary data.</text>
</comment>
<evidence type="ECO:0000313" key="3">
    <source>
        <dbReference type="Proteomes" id="UP001189429"/>
    </source>
</evidence>
<feature type="compositionally biased region" description="Low complexity" evidence="1">
    <location>
        <begin position="95"/>
        <end position="125"/>
    </location>
</feature>
<name>A0ABN9UTU6_9DINO</name>
<dbReference type="Proteomes" id="UP001189429">
    <property type="component" value="Unassembled WGS sequence"/>
</dbReference>
<evidence type="ECO:0000256" key="1">
    <source>
        <dbReference type="SAM" id="MobiDB-lite"/>
    </source>
</evidence>
<feature type="non-terminal residue" evidence="2">
    <location>
        <position position="142"/>
    </location>
</feature>
<feature type="region of interest" description="Disordered" evidence="1">
    <location>
        <begin position="55"/>
        <end position="142"/>
    </location>
</feature>
<accession>A0ABN9UTU6</accession>